<dbReference type="InterPro" id="IPR007863">
    <property type="entry name" value="Peptidase_M16_C"/>
</dbReference>
<evidence type="ECO:0000256" key="3">
    <source>
        <dbReference type="ARBA" id="ARBA00022801"/>
    </source>
</evidence>
<evidence type="ECO:0000313" key="10">
    <source>
        <dbReference type="Proteomes" id="UP000027442"/>
    </source>
</evidence>
<dbReference type="PANTHER" id="PTHR43690">
    <property type="entry name" value="NARDILYSIN"/>
    <property type="match status" value="1"/>
</dbReference>
<dbReference type="InterPro" id="IPR011249">
    <property type="entry name" value="Metalloenz_LuxS/M16"/>
</dbReference>
<dbReference type="Pfam" id="PF05193">
    <property type="entry name" value="Peptidase_M16_C"/>
    <property type="match status" value="2"/>
</dbReference>
<dbReference type="Pfam" id="PF00675">
    <property type="entry name" value="Peptidase_M16"/>
    <property type="match status" value="1"/>
</dbReference>
<dbReference type="SUPFAM" id="SSF63411">
    <property type="entry name" value="LuxS/MPP-like metallohydrolase"/>
    <property type="match status" value="4"/>
</dbReference>
<dbReference type="EMBL" id="JNGW01000121">
    <property type="protein sequence ID" value="KDR51107.1"/>
    <property type="molecule type" value="Genomic_DNA"/>
</dbReference>
<keyword evidence="5" id="KW-0482">Metalloprotease</keyword>
<name>A0A069QEK6_HOYLO</name>
<reference evidence="9 10" key="1">
    <citation type="submission" date="2013-08" db="EMBL/GenBank/DDBJ databases">
        <authorList>
            <person name="Weinstock G."/>
            <person name="Sodergren E."/>
            <person name="Wylie T."/>
            <person name="Fulton L."/>
            <person name="Fulton R."/>
            <person name="Fronick C."/>
            <person name="O'Laughlin M."/>
            <person name="Godfrey J."/>
            <person name="Miner T."/>
            <person name="Herter B."/>
            <person name="Appelbaum E."/>
            <person name="Cordes M."/>
            <person name="Lek S."/>
            <person name="Wollam A."/>
            <person name="Pepin K.H."/>
            <person name="Palsikar V.B."/>
            <person name="Mitreva M."/>
            <person name="Wilson R.K."/>
        </authorList>
    </citation>
    <scope>NUCLEOTIDE SEQUENCE [LARGE SCALE GENOMIC DNA]</scope>
    <source>
        <strain evidence="9 10">ATCC 15930</strain>
    </source>
</reference>
<feature type="signal peptide" evidence="6">
    <location>
        <begin position="1"/>
        <end position="30"/>
    </location>
</feature>
<protein>
    <submittedName>
        <fullName evidence="9">Peptidase M16 inactive domain protein</fullName>
    </submittedName>
</protein>
<evidence type="ECO:0000313" key="9">
    <source>
        <dbReference type="EMBL" id="KDR51107.1"/>
    </source>
</evidence>
<dbReference type="PATRIC" id="fig|1122985.7.peg.2915"/>
<sequence length="944" mass="105597">MNTTLFNLAQRMRTAMLCLVAFVFAQQAYAQNEVLRTGKLPNGLTYYIYNDGSTPGEAQFYLFQNVGAVNEADNQTGLAHALEHLAFNATDNFPGGVMAFLKANGLTDFEAFTGVDETRYAVHNVPTANTQLMAKMYLLLKDWCHGIKIQPADVEKERGIILEEWRRREGIDRRITDSTARVMYPNSRYAQRNVIGNEARLRSFTPKDVRAFYDTWYRPHLQFVAVIGDVNLDQAERTLKATLSSLPKKATPSDIELRKIGDNAQPLFMQFVDKENKSLSFGLYQRVRLPNNPNSDEATRNFLFTRIFNTLAPRSFARLKNADAETFIAASVSLSPLVRGFAQMAWDVVPYANNAQQAMEQLLAIRGAIAHSGFSKEEFEAQKSEMYQGMKDALEAKGLGTPDNVFNLMKQNFLYGTPINDFREQIQRNIEVLVEQDVEDFNSWVAKLLDQNNLAFITYERKPNELGLSQDAFLASLKRNENPVLEARPDNTLTSLDLKHIVAGKIVSEKPISKLAAKEWKLSNGARVIYKYLPQAKGMLFFSATAPGGRAAVTPQQLANYTAMRNQLMQTGVGGYNRNQLASWLQGKDIDLSMSPGDYSDDLSGSMPVAQADNFFGYLNLILSRHDFSPNVFSKYVQRSKYLYANRSLEGMEAAQDSIRRLLFPPSEANPEQDEAFFDRMQFEELPKQFFAHFGNAARYTYFIVGDLAEPQAKKLVTTYLASIKGDPKQTLPAPTAMNFASKEPLIKRTFNVEMQGDLAEIELSFANNLRLTDKERAAFQVMRAILEAKYFDELREKQHLTYTVGVKADYVSEPETTETLSIHLSTARASVATALDKVNALLDDVRLGKFSADEFKAAIVPLAVDEQTPASPDMGTNPMLWMATLGVYAQTGETITPEESAAVDPVFSTLTPADVSAVATKVLNNAVKREIVVQAIVHEGKLS</sequence>
<feature type="chain" id="PRO_5001665164" evidence="6">
    <location>
        <begin position="31"/>
        <end position="944"/>
    </location>
</feature>
<evidence type="ECO:0000256" key="1">
    <source>
        <dbReference type="ARBA" id="ARBA00007261"/>
    </source>
</evidence>
<dbReference type="PANTHER" id="PTHR43690:SF17">
    <property type="entry name" value="PROTEIN YHJJ"/>
    <property type="match status" value="1"/>
</dbReference>
<keyword evidence="3" id="KW-0378">Hydrolase</keyword>
<dbReference type="eggNOG" id="COG0612">
    <property type="taxonomic scope" value="Bacteria"/>
</dbReference>
<dbReference type="GO" id="GO:0008237">
    <property type="term" value="F:metallopeptidase activity"/>
    <property type="evidence" value="ECO:0007669"/>
    <property type="project" value="UniProtKB-KW"/>
</dbReference>
<dbReference type="InterPro" id="IPR050626">
    <property type="entry name" value="Peptidase_M16"/>
</dbReference>
<dbReference type="GO" id="GO:0006508">
    <property type="term" value="P:proteolysis"/>
    <property type="evidence" value="ECO:0007669"/>
    <property type="project" value="UniProtKB-KW"/>
</dbReference>
<dbReference type="Gene3D" id="3.30.830.10">
    <property type="entry name" value="Metalloenzyme, LuxS/M16 peptidase-like"/>
    <property type="match status" value="4"/>
</dbReference>
<evidence type="ECO:0000256" key="5">
    <source>
        <dbReference type="ARBA" id="ARBA00023049"/>
    </source>
</evidence>
<gene>
    <name evidence="9" type="ORF">HMPREF1991_02819</name>
</gene>
<keyword evidence="6" id="KW-0732">Signal</keyword>
<dbReference type="RefSeq" id="WP_018967197.1">
    <property type="nucleotide sequence ID" value="NZ_KB899213.1"/>
</dbReference>
<feature type="domain" description="Peptidase M16 C-terminal" evidence="8">
    <location>
        <begin position="688"/>
        <end position="860"/>
    </location>
</feature>
<proteinExistence type="inferred from homology"/>
<dbReference type="HOGENOM" id="CLU_008156_0_0_10"/>
<keyword evidence="4" id="KW-0862">Zinc</keyword>
<feature type="domain" description="Peptidase M16 C-terminal" evidence="8">
    <location>
        <begin position="203"/>
        <end position="385"/>
    </location>
</feature>
<dbReference type="GO" id="GO:0046872">
    <property type="term" value="F:metal ion binding"/>
    <property type="evidence" value="ECO:0007669"/>
    <property type="project" value="InterPro"/>
</dbReference>
<evidence type="ECO:0000256" key="6">
    <source>
        <dbReference type="SAM" id="SignalP"/>
    </source>
</evidence>
<keyword evidence="10" id="KW-1185">Reference proteome</keyword>
<evidence type="ECO:0000259" key="8">
    <source>
        <dbReference type="Pfam" id="PF05193"/>
    </source>
</evidence>
<evidence type="ECO:0000259" key="7">
    <source>
        <dbReference type="Pfam" id="PF00675"/>
    </source>
</evidence>
<comment type="similarity">
    <text evidence="1">Belongs to the peptidase M16 family.</text>
</comment>
<dbReference type="AlphaFoldDB" id="A0A069QEK6"/>
<evidence type="ECO:0000256" key="4">
    <source>
        <dbReference type="ARBA" id="ARBA00022833"/>
    </source>
</evidence>
<evidence type="ECO:0000256" key="2">
    <source>
        <dbReference type="ARBA" id="ARBA00022670"/>
    </source>
</evidence>
<organism evidence="9 10">
    <name type="scientific">Hoylesella loescheii DSM 19665 = JCM 12249 = ATCC 15930</name>
    <dbReference type="NCBI Taxonomy" id="1122985"/>
    <lineage>
        <taxon>Bacteria</taxon>
        <taxon>Pseudomonadati</taxon>
        <taxon>Bacteroidota</taxon>
        <taxon>Bacteroidia</taxon>
        <taxon>Bacteroidales</taxon>
        <taxon>Prevotellaceae</taxon>
        <taxon>Hoylesella</taxon>
    </lineage>
</organism>
<comment type="caution">
    <text evidence="9">The sequence shown here is derived from an EMBL/GenBank/DDBJ whole genome shotgun (WGS) entry which is preliminary data.</text>
</comment>
<keyword evidence="2" id="KW-0645">Protease</keyword>
<feature type="domain" description="Peptidase M16 N-terminal" evidence="7">
    <location>
        <begin position="62"/>
        <end position="165"/>
    </location>
</feature>
<dbReference type="InterPro" id="IPR011765">
    <property type="entry name" value="Pept_M16_N"/>
</dbReference>
<dbReference type="Proteomes" id="UP000027442">
    <property type="component" value="Unassembled WGS sequence"/>
</dbReference>
<accession>A0A069QEK6</accession>